<sequence>MHRSRIGVVLIDHPADRYPEAARFWAAATGGSATGDPAAEQPYEHLAALGGDVSLYLQRTGTGTPPGVHLDIETDDVPAETARLLELGARVVVEHDEYRVLTDPGGLVFCIVPVQTKDFAERARVWP</sequence>
<evidence type="ECO:0000313" key="3">
    <source>
        <dbReference type="Proteomes" id="UP000504882"/>
    </source>
</evidence>
<dbReference type="RefSeq" id="WP_133109907.1">
    <property type="nucleotide sequence ID" value="NZ_SMNA01000015.1"/>
</dbReference>
<dbReference type="Proteomes" id="UP000504882">
    <property type="component" value="Unassembled WGS sequence"/>
</dbReference>
<proteinExistence type="predicted"/>
<feature type="domain" description="Glyoxalase-like" evidence="1">
    <location>
        <begin position="10"/>
        <end position="112"/>
    </location>
</feature>
<dbReference type="EMBL" id="SMNA01000015">
    <property type="protein sequence ID" value="TDE88823.1"/>
    <property type="molecule type" value="Genomic_DNA"/>
</dbReference>
<dbReference type="InterPro" id="IPR029068">
    <property type="entry name" value="Glyas_Bleomycin-R_OHBP_Dase"/>
</dbReference>
<organism evidence="2 3">
    <name type="scientific">Occultella glacieicola</name>
    <dbReference type="NCBI Taxonomy" id="2518684"/>
    <lineage>
        <taxon>Bacteria</taxon>
        <taxon>Bacillati</taxon>
        <taxon>Actinomycetota</taxon>
        <taxon>Actinomycetes</taxon>
        <taxon>Micrococcales</taxon>
        <taxon>Ruaniaceae</taxon>
        <taxon>Occultella</taxon>
    </lineage>
</organism>
<evidence type="ECO:0000313" key="2">
    <source>
        <dbReference type="EMBL" id="TDE88823.1"/>
    </source>
</evidence>
<dbReference type="SUPFAM" id="SSF54593">
    <property type="entry name" value="Glyoxalase/Bleomycin resistance protein/Dihydroxybiphenyl dioxygenase"/>
    <property type="match status" value="1"/>
</dbReference>
<dbReference type="InterPro" id="IPR041581">
    <property type="entry name" value="Glyoxalase_6"/>
</dbReference>
<name>A0ABY2DXF2_9MICO</name>
<dbReference type="Pfam" id="PF18029">
    <property type="entry name" value="Glyoxalase_6"/>
    <property type="match status" value="1"/>
</dbReference>
<gene>
    <name evidence="2" type="ORF">EXU48_22325</name>
</gene>
<protein>
    <submittedName>
        <fullName evidence="2">Glyoxalase/bleomycin resistance/dioxygenase family protein</fullName>
    </submittedName>
</protein>
<comment type="caution">
    <text evidence="2">The sequence shown here is derived from an EMBL/GenBank/DDBJ whole genome shotgun (WGS) entry which is preliminary data.</text>
</comment>
<evidence type="ECO:0000259" key="1">
    <source>
        <dbReference type="Pfam" id="PF18029"/>
    </source>
</evidence>
<dbReference type="Gene3D" id="3.10.180.10">
    <property type="entry name" value="2,3-Dihydroxybiphenyl 1,2-Dioxygenase, domain 1"/>
    <property type="match status" value="1"/>
</dbReference>
<accession>A0ABY2DXF2</accession>
<reference evidence="2 3" key="1">
    <citation type="submission" date="2019-03" db="EMBL/GenBank/DDBJ databases">
        <title>Genomic features of bacteria from cold environments.</title>
        <authorList>
            <person name="Shen L."/>
        </authorList>
    </citation>
    <scope>NUCLEOTIDE SEQUENCE [LARGE SCALE GENOMIC DNA]</scope>
    <source>
        <strain evidence="3">T3246-1</strain>
    </source>
</reference>
<keyword evidence="3" id="KW-1185">Reference proteome</keyword>